<sequence>MFTRIRRLSNRFFNNSRTVNNEPLNKVSLVVIILVDIFILINVFTGLNNISEWHLSPTQAYPCYSEWDIYKTQTTKNKDYEFLRSSLPYGSNEQRIRQTYQDVEVGHLGKVSEICLNYGESKDKLNNPQNQKILTTINQTQDKISRLEQANATIRQQYDSTLLEKIAGQSSGNSINQVRAEKAKQELTQNIEKIANLKQEIANLQNQLLTKPESVNFLSFVKDETKFNEVKKGYKDASFWYPSIQLFFQAIFLLPLILIALLVNNFSQRKRYGLIALISWHLLVIFIIPLVLKVFQFLQIGIIFQFFFDIISFLFGGLVFLISYVYILLIPLLGFGMIKFFQTVVFNHKIQAANRIQKSRCIRCAKKIRPQDSHCPHCGYYQYVECHNCHNLTYKELPYCHHCGADKNSPNLEVN</sequence>
<feature type="coiled-coil region" evidence="1">
    <location>
        <begin position="130"/>
        <end position="207"/>
    </location>
</feature>
<proteinExistence type="predicted"/>
<evidence type="ECO:0000313" key="3">
    <source>
        <dbReference type="EMBL" id="BAZ87274.1"/>
    </source>
</evidence>
<reference evidence="3 4" key="1">
    <citation type="submission" date="2017-06" db="EMBL/GenBank/DDBJ databases">
        <title>Genome sequencing of cyanobaciteial culture collection at National Institute for Environmental Studies (NIES).</title>
        <authorList>
            <person name="Hirose Y."/>
            <person name="Shimura Y."/>
            <person name="Fujisawa T."/>
            <person name="Nakamura Y."/>
            <person name="Kawachi M."/>
        </authorList>
    </citation>
    <scope>NUCLEOTIDE SEQUENCE [LARGE SCALE GENOMIC DNA]</scope>
    <source>
        <strain evidence="3 4">NIES-806</strain>
    </source>
</reference>
<keyword evidence="2" id="KW-1133">Transmembrane helix</keyword>
<evidence type="ECO:0000313" key="4">
    <source>
        <dbReference type="Proteomes" id="UP000218702"/>
    </source>
</evidence>
<name>A0A1Z4V752_9CYAN</name>
<keyword evidence="2" id="KW-0472">Membrane</keyword>
<dbReference type="OrthoDB" id="451427at2"/>
<organism evidence="3 4">
    <name type="scientific">Dolichospermum compactum NIES-806</name>
    <dbReference type="NCBI Taxonomy" id="1973481"/>
    <lineage>
        <taxon>Bacteria</taxon>
        <taxon>Bacillati</taxon>
        <taxon>Cyanobacteriota</taxon>
        <taxon>Cyanophyceae</taxon>
        <taxon>Nostocales</taxon>
        <taxon>Aphanizomenonaceae</taxon>
        <taxon>Dolichospermum</taxon>
        <taxon>Dolichospermum compactum</taxon>
    </lineage>
</organism>
<keyword evidence="2" id="KW-0812">Transmembrane</keyword>
<protein>
    <recommendedName>
        <fullName evidence="5">DZANK-type domain-containing protein</fullName>
    </recommendedName>
</protein>
<dbReference type="EMBL" id="AP018316">
    <property type="protein sequence ID" value="BAZ87274.1"/>
    <property type="molecule type" value="Genomic_DNA"/>
</dbReference>
<keyword evidence="1" id="KW-0175">Coiled coil</keyword>
<dbReference type="RefSeq" id="WP_096669223.1">
    <property type="nucleotide sequence ID" value="NZ_AP018316.1"/>
</dbReference>
<keyword evidence="4" id="KW-1185">Reference proteome</keyword>
<feature type="transmembrane region" description="Helical" evidence="2">
    <location>
        <begin position="239"/>
        <end position="262"/>
    </location>
</feature>
<dbReference type="KEGG" id="dcm:NIES806_34960"/>
<feature type="transmembrane region" description="Helical" evidence="2">
    <location>
        <begin position="274"/>
        <end position="296"/>
    </location>
</feature>
<evidence type="ECO:0000256" key="2">
    <source>
        <dbReference type="SAM" id="Phobius"/>
    </source>
</evidence>
<feature type="transmembrane region" description="Helical" evidence="2">
    <location>
        <begin position="27"/>
        <end position="47"/>
    </location>
</feature>
<evidence type="ECO:0008006" key="5">
    <source>
        <dbReference type="Google" id="ProtNLM"/>
    </source>
</evidence>
<accession>A0A1Z4V752</accession>
<dbReference type="Proteomes" id="UP000218702">
    <property type="component" value="Chromosome"/>
</dbReference>
<gene>
    <name evidence="3" type="ORF">NIES806_34960</name>
</gene>
<dbReference type="AlphaFoldDB" id="A0A1Z4V752"/>
<evidence type="ECO:0000256" key="1">
    <source>
        <dbReference type="SAM" id="Coils"/>
    </source>
</evidence>
<feature type="transmembrane region" description="Helical" evidence="2">
    <location>
        <begin position="302"/>
        <end position="329"/>
    </location>
</feature>